<feature type="domain" description="FAD-binding" evidence="1">
    <location>
        <begin position="3"/>
        <end position="288"/>
    </location>
</feature>
<dbReference type="SUPFAM" id="SSF51905">
    <property type="entry name" value="FAD/NAD(P)-binding domain"/>
    <property type="match status" value="1"/>
</dbReference>
<evidence type="ECO:0000259" key="1">
    <source>
        <dbReference type="Pfam" id="PF01494"/>
    </source>
</evidence>
<dbReference type="NCBIfam" id="TIGR02032">
    <property type="entry name" value="GG-red-SF"/>
    <property type="match status" value="1"/>
</dbReference>
<keyword evidence="3" id="KW-1185">Reference proteome</keyword>
<dbReference type="InterPro" id="IPR050407">
    <property type="entry name" value="Geranylgeranyl_reductase"/>
</dbReference>
<proteinExistence type="predicted"/>
<dbReference type="PRINTS" id="PR00420">
    <property type="entry name" value="RNGMNOXGNASE"/>
</dbReference>
<dbReference type="Gene3D" id="3.50.50.60">
    <property type="entry name" value="FAD/NAD(P)-binding domain"/>
    <property type="match status" value="1"/>
</dbReference>
<reference evidence="2 3" key="1">
    <citation type="journal article" date="2011" name="Stand. Genomic Sci.">
        <title>Complete genome sequence of Syntrophobotulus glycolicus type strain (FlGlyR).</title>
        <authorList>
            <person name="Han C."/>
            <person name="Mwirichia R."/>
            <person name="Chertkov O."/>
            <person name="Held B."/>
            <person name="Lapidus A."/>
            <person name="Nolan M."/>
            <person name="Lucas S."/>
            <person name="Hammon N."/>
            <person name="Deshpande S."/>
            <person name="Cheng J.F."/>
            <person name="Tapia R."/>
            <person name="Goodwin L."/>
            <person name="Pitluck S."/>
            <person name="Huntemann M."/>
            <person name="Liolios K."/>
            <person name="Ivanova N."/>
            <person name="Pagani I."/>
            <person name="Mavromatis K."/>
            <person name="Ovchinikova G."/>
            <person name="Pati A."/>
            <person name="Chen A."/>
            <person name="Palaniappan K."/>
            <person name="Land M."/>
            <person name="Hauser L."/>
            <person name="Brambilla E.M."/>
            <person name="Rohde M."/>
            <person name="Spring S."/>
            <person name="Sikorski J."/>
            <person name="Goker M."/>
            <person name="Woyke T."/>
            <person name="Bristow J."/>
            <person name="Eisen J.A."/>
            <person name="Markowitz V."/>
            <person name="Hugenholtz P."/>
            <person name="Kyrpides N.C."/>
            <person name="Klenk H.P."/>
            <person name="Detter J.C."/>
        </authorList>
    </citation>
    <scope>NUCLEOTIDE SEQUENCE [LARGE SCALE GENOMIC DNA]</scope>
    <source>
        <strain evidence="3">DSM 8271 / FlGlyR</strain>
    </source>
</reference>
<dbReference type="KEGG" id="sgy:Sgly_0856"/>
<dbReference type="STRING" id="645991.Sgly_0856"/>
<dbReference type="GO" id="GO:0016628">
    <property type="term" value="F:oxidoreductase activity, acting on the CH-CH group of donors, NAD or NADP as acceptor"/>
    <property type="evidence" value="ECO:0007669"/>
    <property type="project" value="InterPro"/>
</dbReference>
<evidence type="ECO:0000313" key="2">
    <source>
        <dbReference type="EMBL" id="ADY55205.1"/>
    </source>
</evidence>
<dbReference type="InterPro" id="IPR036188">
    <property type="entry name" value="FAD/NAD-bd_sf"/>
</dbReference>
<dbReference type="RefSeq" id="WP_013624076.1">
    <property type="nucleotide sequence ID" value="NC_015172.1"/>
</dbReference>
<sequence>MNYDAIVIGGGPAGCETARLMAKKGYQVMVAEEHRKIGEPIQCAGLVSRRTLQAAAIPAGLIMNQINGAFVHSPGGEVLSIKDKEAYAFVIDRSEFDRKLSKRAQAAGAEILTGCRASVSGLSPEGARVRLRSGGTETTVRTRLLIGADGANSQVARRINAPAADGVVAMCAAEVELKCREKEMVHIFLGRGIAPGWFGWVIPVDETRARVGIGVSGRGKNPAYYFQHMVDTWPGLFQGMKIIRNTGGAVPIGLLSRIYAERTMLVGDAACQTKPISGGGLYLGLLGAGLCAKVAVQALSQGNLSAEFLAEYQRLWEKEMGDEIQAALGYRKIFLTMSDREMDTLIRFFRHPLWQGIISRYGDIDYPSRLAGRLSFAGPWAEKFLRAGLKKVLDLCQ</sequence>
<dbReference type="OrthoDB" id="9806565at2"/>
<accession>F0T1U1</accession>
<name>F0T1U1_SYNGF</name>
<gene>
    <name evidence="2" type="ordered locus">Sgly_0856</name>
</gene>
<dbReference type="GO" id="GO:0071949">
    <property type="term" value="F:FAD binding"/>
    <property type="evidence" value="ECO:0007669"/>
    <property type="project" value="InterPro"/>
</dbReference>
<dbReference type="InterPro" id="IPR002938">
    <property type="entry name" value="FAD-bd"/>
</dbReference>
<protein>
    <submittedName>
        <fullName evidence="2">Geranylgeranyl reductase</fullName>
    </submittedName>
</protein>
<dbReference type="PANTHER" id="PTHR42685:SF18">
    <property type="entry name" value="DIGERANYLGERANYLGLYCEROPHOSPHOLIPID REDUCTASE"/>
    <property type="match status" value="1"/>
</dbReference>
<reference evidence="3" key="2">
    <citation type="submission" date="2011-02" db="EMBL/GenBank/DDBJ databases">
        <title>The complete genome of Syntrophobotulus glycolicus DSM 8271.</title>
        <authorList>
            <person name="Lucas S."/>
            <person name="Copeland A."/>
            <person name="Lapidus A."/>
            <person name="Bruce D."/>
            <person name="Goodwin L."/>
            <person name="Pitluck S."/>
            <person name="Kyrpides N."/>
            <person name="Mavromatis K."/>
            <person name="Pagani I."/>
            <person name="Ivanova N."/>
            <person name="Mikhailova N."/>
            <person name="Chertkov O."/>
            <person name="Held B."/>
            <person name="Detter J.C."/>
            <person name="Tapia R."/>
            <person name="Han C."/>
            <person name="Land M."/>
            <person name="Hauser L."/>
            <person name="Markowitz V."/>
            <person name="Cheng J.-F."/>
            <person name="Hugenholtz P."/>
            <person name="Woyke T."/>
            <person name="Wu D."/>
            <person name="Spring S."/>
            <person name="Schroeder M."/>
            <person name="Brambilla E."/>
            <person name="Klenk H.-P."/>
            <person name="Eisen J.A."/>
        </authorList>
    </citation>
    <scope>NUCLEOTIDE SEQUENCE [LARGE SCALE GENOMIC DNA]</scope>
    <source>
        <strain evidence="3">DSM 8271 / FlGlyR</strain>
    </source>
</reference>
<dbReference type="PANTHER" id="PTHR42685">
    <property type="entry name" value="GERANYLGERANYL DIPHOSPHATE REDUCTASE"/>
    <property type="match status" value="1"/>
</dbReference>
<evidence type="ECO:0000313" key="3">
    <source>
        <dbReference type="Proteomes" id="UP000007488"/>
    </source>
</evidence>
<dbReference type="HOGENOM" id="CLU_024648_0_1_9"/>
<dbReference type="EMBL" id="CP002547">
    <property type="protein sequence ID" value="ADY55205.1"/>
    <property type="molecule type" value="Genomic_DNA"/>
</dbReference>
<dbReference type="AlphaFoldDB" id="F0T1U1"/>
<dbReference type="InterPro" id="IPR011777">
    <property type="entry name" value="Geranylgeranyl_Rdtase_fam"/>
</dbReference>
<dbReference type="Pfam" id="PF01494">
    <property type="entry name" value="FAD_binding_3"/>
    <property type="match status" value="1"/>
</dbReference>
<organism evidence="2 3">
    <name type="scientific">Syntrophobotulus glycolicus (strain DSM 8271 / FlGlyR)</name>
    <dbReference type="NCBI Taxonomy" id="645991"/>
    <lineage>
        <taxon>Bacteria</taxon>
        <taxon>Bacillati</taxon>
        <taxon>Bacillota</taxon>
        <taxon>Clostridia</taxon>
        <taxon>Eubacteriales</taxon>
        <taxon>Desulfitobacteriaceae</taxon>
        <taxon>Syntrophobotulus</taxon>
    </lineage>
</organism>
<dbReference type="Proteomes" id="UP000007488">
    <property type="component" value="Chromosome"/>
</dbReference>
<dbReference type="eggNOG" id="COG0644">
    <property type="taxonomic scope" value="Bacteria"/>
</dbReference>